<dbReference type="GO" id="GO:0004581">
    <property type="term" value="F:dolichyl-phosphate beta-glucosyltransferase activity"/>
    <property type="evidence" value="ECO:0007669"/>
    <property type="project" value="UniProtKB-EC"/>
</dbReference>
<evidence type="ECO:0000259" key="14">
    <source>
        <dbReference type="Pfam" id="PF00535"/>
    </source>
</evidence>
<feature type="transmembrane region" description="Helical" evidence="13">
    <location>
        <begin position="450"/>
        <end position="467"/>
    </location>
</feature>
<evidence type="ECO:0000256" key="13">
    <source>
        <dbReference type="SAM" id="Phobius"/>
    </source>
</evidence>
<reference evidence="15 16" key="1">
    <citation type="submission" date="2017-09" db="EMBL/GenBank/DDBJ databases">
        <authorList>
            <person name="Lee N."/>
            <person name="Cho B.-K."/>
        </authorList>
    </citation>
    <scope>NUCLEOTIDE SEQUENCE [LARGE SCALE GENOMIC DNA]</scope>
    <source>
        <strain evidence="15 16">ATCC 12461</strain>
    </source>
</reference>
<comment type="pathway">
    <text evidence="2">Protein modification; protein glycosylation.</text>
</comment>
<evidence type="ECO:0000256" key="3">
    <source>
        <dbReference type="ARBA" id="ARBA00006739"/>
    </source>
</evidence>
<evidence type="ECO:0000256" key="12">
    <source>
        <dbReference type="ARBA" id="ARBA00045097"/>
    </source>
</evidence>
<dbReference type="OrthoDB" id="2369748at2"/>
<feature type="transmembrane region" description="Helical" evidence="13">
    <location>
        <begin position="479"/>
        <end position="499"/>
    </location>
</feature>
<dbReference type="InterPro" id="IPR001173">
    <property type="entry name" value="Glyco_trans_2-like"/>
</dbReference>
<feature type="transmembrane region" description="Helical" evidence="13">
    <location>
        <begin position="656"/>
        <end position="674"/>
    </location>
</feature>
<evidence type="ECO:0000256" key="10">
    <source>
        <dbReference type="ARBA" id="ARBA00022989"/>
    </source>
</evidence>
<accession>A0A5J6HG50</accession>
<keyword evidence="7 13" id="KW-0812">Transmembrane</keyword>
<gene>
    <name evidence="15" type="ORF">CP975_18695</name>
</gene>
<dbReference type="CDD" id="cd04188">
    <property type="entry name" value="DPG_synthase"/>
    <property type="match status" value="1"/>
</dbReference>
<comment type="subcellular location">
    <subcellularLocation>
        <location evidence="1">Endoplasmic reticulum membrane</location>
        <topology evidence="1">Single-pass membrane protein</topology>
    </subcellularLocation>
</comment>
<keyword evidence="11 13" id="KW-0472">Membrane</keyword>
<evidence type="ECO:0000256" key="8">
    <source>
        <dbReference type="ARBA" id="ARBA00022824"/>
    </source>
</evidence>
<feature type="transmembrane region" description="Helical" evidence="13">
    <location>
        <begin position="576"/>
        <end position="595"/>
    </location>
</feature>
<evidence type="ECO:0000256" key="5">
    <source>
        <dbReference type="ARBA" id="ARBA00022676"/>
    </source>
</evidence>
<dbReference type="SUPFAM" id="SSF53448">
    <property type="entry name" value="Nucleotide-diphospho-sugar transferases"/>
    <property type="match status" value="1"/>
</dbReference>
<evidence type="ECO:0000256" key="7">
    <source>
        <dbReference type="ARBA" id="ARBA00022692"/>
    </source>
</evidence>
<comment type="similarity">
    <text evidence="3">Belongs to the glycosyltransferase 2 family.</text>
</comment>
<feature type="transmembrane region" description="Helical" evidence="13">
    <location>
        <begin position="260"/>
        <end position="279"/>
    </location>
</feature>
<dbReference type="AlphaFoldDB" id="A0A5J6HG50"/>
<evidence type="ECO:0000256" key="6">
    <source>
        <dbReference type="ARBA" id="ARBA00022679"/>
    </source>
</evidence>
<protein>
    <recommendedName>
        <fullName evidence="4">dolichyl-phosphate beta-glucosyltransferase</fullName>
        <ecNumber evidence="4">2.4.1.117</ecNumber>
    </recommendedName>
</protein>
<feature type="transmembrane region" description="Helical" evidence="13">
    <location>
        <begin position="552"/>
        <end position="569"/>
    </location>
</feature>
<feature type="transmembrane region" description="Helical" evidence="13">
    <location>
        <begin position="343"/>
        <end position="371"/>
    </location>
</feature>
<keyword evidence="10 13" id="KW-1133">Transmembrane helix</keyword>
<dbReference type="Pfam" id="PF00535">
    <property type="entry name" value="Glycos_transf_2"/>
    <property type="match status" value="1"/>
</dbReference>
<dbReference type="EMBL" id="CP023695">
    <property type="protein sequence ID" value="QEV19259.1"/>
    <property type="molecule type" value="Genomic_DNA"/>
</dbReference>
<dbReference type="PANTHER" id="PTHR10859">
    <property type="entry name" value="GLYCOSYL TRANSFERASE"/>
    <property type="match status" value="1"/>
</dbReference>
<feature type="transmembrane region" description="Helical" evidence="13">
    <location>
        <begin position="623"/>
        <end position="644"/>
    </location>
</feature>
<dbReference type="Gene3D" id="3.90.550.10">
    <property type="entry name" value="Spore Coat Polysaccharide Biosynthesis Protein SpsA, Chain A"/>
    <property type="match status" value="1"/>
</dbReference>
<proteinExistence type="inferred from homology"/>
<dbReference type="KEGG" id="salw:CP975_18695"/>
<evidence type="ECO:0000313" key="15">
    <source>
        <dbReference type="EMBL" id="QEV19259.1"/>
    </source>
</evidence>
<evidence type="ECO:0000256" key="9">
    <source>
        <dbReference type="ARBA" id="ARBA00022968"/>
    </source>
</evidence>
<dbReference type="EC" id="2.4.1.117" evidence="4"/>
<keyword evidence="6 15" id="KW-0808">Transferase</keyword>
<feature type="transmembrane region" description="Helical" evidence="13">
    <location>
        <begin position="378"/>
        <end position="397"/>
    </location>
</feature>
<name>A0A5J6HG50_STRAD</name>
<keyword evidence="16" id="KW-1185">Reference proteome</keyword>
<feature type="domain" description="Glycosyltransferase 2-like" evidence="14">
    <location>
        <begin position="18"/>
        <end position="185"/>
    </location>
</feature>
<keyword evidence="9" id="KW-0735">Signal-anchor</keyword>
<dbReference type="Proteomes" id="UP000326553">
    <property type="component" value="Chromosome"/>
</dbReference>
<organism evidence="15 16">
    <name type="scientific">Streptomyces alboniger</name>
    <dbReference type="NCBI Taxonomy" id="132473"/>
    <lineage>
        <taxon>Bacteria</taxon>
        <taxon>Bacillati</taxon>
        <taxon>Actinomycetota</taxon>
        <taxon>Actinomycetes</taxon>
        <taxon>Kitasatosporales</taxon>
        <taxon>Streptomycetaceae</taxon>
        <taxon>Streptomyces</taxon>
        <taxon>Streptomyces aurantiacus group</taxon>
    </lineage>
</organism>
<comment type="catalytic activity">
    <reaction evidence="12">
        <text>a di-trans,poly-cis-dolichyl phosphate + UDP-alpha-D-glucose = a di-trans,poly-cis-dolichyl beta-D-glucosyl phosphate + UDP</text>
        <dbReference type="Rhea" id="RHEA:15401"/>
        <dbReference type="Rhea" id="RHEA-COMP:19498"/>
        <dbReference type="Rhea" id="RHEA-COMP:19502"/>
        <dbReference type="ChEBI" id="CHEBI:57525"/>
        <dbReference type="ChEBI" id="CHEBI:57683"/>
        <dbReference type="ChEBI" id="CHEBI:58223"/>
        <dbReference type="ChEBI" id="CHEBI:58885"/>
        <dbReference type="EC" id="2.4.1.117"/>
    </reaction>
    <physiologicalReaction direction="left-to-right" evidence="12">
        <dbReference type="Rhea" id="RHEA:15402"/>
    </physiologicalReaction>
</comment>
<dbReference type="GO" id="GO:0006487">
    <property type="term" value="P:protein N-linked glycosylation"/>
    <property type="evidence" value="ECO:0007669"/>
    <property type="project" value="TreeGrafter"/>
</dbReference>
<sequence>MSTDQTSSEPHTGTPELTVVIPAYNEERRLAPTLKAIQEHLDSADGHADSGARSAWELIVVDDGSTDRTAEIAAAACAADPRIHLVRSERNRGKGHALRQGVLASYGRRVLITDADLAAPIAELDHLDKALADGHTAAIGSRARPGATIGAHQHRLRELLGRTGNFLIRSVAVPGIRDTQCGFKLFDGDRAREAFAASRLRGWGIDVEILQYFRRAGWPVAEVPVRWSHQEGSKVRPLDYVRVLAELTALKARAIRRADVLVALLFLVLSVTLYAQRWISPASRYIPDSMQDQNQWEWFFAVTADNVRHFDNPLFTTLQNFPDGVNLMANTVMLGLSVPLAPVTWLLGPAVALNVAMTGGLAATAVAWYWLIVRRLTAHRGAAAVGAALAAFAPPMISHANAHPNFIVLFMIPLIIDRALRLCEGTRVVRDGVVLGLLTTYQIFLGEEPLLLAALGMLLFALAYALARRDVARASWRPLARGIGIALAVALPLVAYPLYWQFFGPQSYKSVLHGDQAGNSPLAFISFAERSLAGAGDTSDALALNRTEQNAFYGWPLTALAFAIVVRLWERAVVKALAFTVLAAALLSLGPEFRIPLTDIVLPGPWALIRHRPLFESVIEGRVAMVCAPALGMLLALALARLLTRRETGRRGATRYAGLAAVALALLPIVPVPLDAVDRAEVPPFIARGTWRTYLGPDETLVPIPVPDAAHAEALHWQTVAGLGFRFPGGYFNGPWGPDRVGIYGPSPRNTSNLLRRVSESGRVPEITPAWREAARVDLEFWKAGVLVLPPQPHEAALRNTVDALVGRRARWVDGVWVWDLYEGGGDRGAHGGS</sequence>
<dbReference type="InterPro" id="IPR035518">
    <property type="entry name" value="DPG_synthase"/>
</dbReference>
<keyword evidence="8" id="KW-0256">Endoplasmic reticulum</keyword>
<evidence type="ECO:0000313" key="16">
    <source>
        <dbReference type="Proteomes" id="UP000326553"/>
    </source>
</evidence>
<evidence type="ECO:0000256" key="4">
    <source>
        <dbReference type="ARBA" id="ARBA00012583"/>
    </source>
</evidence>
<dbReference type="RefSeq" id="WP_055536345.1">
    <property type="nucleotide sequence ID" value="NZ_CP023695.1"/>
</dbReference>
<evidence type="ECO:0000256" key="2">
    <source>
        <dbReference type="ARBA" id="ARBA00004922"/>
    </source>
</evidence>
<keyword evidence="5" id="KW-0328">Glycosyltransferase</keyword>
<evidence type="ECO:0000256" key="1">
    <source>
        <dbReference type="ARBA" id="ARBA00004389"/>
    </source>
</evidence>
<dbReference type="PANTHER" id="PTHR10859:SF91">
    <property type="entry name" value="DOLICHYL-PHOSPHATE BETA-GLUCOSYLTRANSFERASE"/>
    <property type="match status" value="1"/>
</dbReference>
<evidence type="ECO:0000256" key="11">
    <source>
        <dbReference type="ARBA" id="ARBA00023136"/>
    </source>
</evidence>
<dbReference type="InterPro" id="IPR029044">
    <property type="entry name" value="Nucleotide-diphossugar_trans"/>
</dbReference>